<name>A0ABW8UBL2_9LACO</name>
<dbReference type="RefSeq" id="WP_407136739.1">
    <property type="nucleotide sequence ID" value="NZ_JBGQPK010000002.1"/>
</dbReference>
<accession>A0ABW8UBL2</accession>
<sequence>MNYTFIGDIHSAADDLAVLLAEPTLQASQVIFLGDYLDGMPVGELAPLKVLDLIMAQVKNHAAVALLGNHDDFWAQTALGNELAFDTWKRNGGRATWKLLGLQGETLPAISQQLNQPPLLAYTKFLQQLPVTWENEHILAVHAGIYWGTAVKQQVKDDLIWIRDSYFFDDPANPTNWHRNYLGKVIVTGHTPVQTLTTTKQGYVKMQADPADTPRYNIDSGSRSGAANGGIFALTLATDGQVVSRHWVVGGQLQAVE</sequence>
<dbReference type="Proteomes" id="UP001625389">
    <property type="component" value="Unassembled WGS sequence"/>
</dbReference>
<dbReference type="Pfam" id="PF00149">
    <property type="entry name" value="Metallophos"/>
    <property type="match status" value="1"/>
</dbReference>
<organism evidence="2 3">
    <name type="scientific">Loigolactobacillus zhaoyuanensis</name>
    <dbReference type="NCBI Taxonomy" id="2486017"/>
    <lineage>
        <taxon>Bacteria</taxon>
        <taxon>Bacillati</taxon>
        <taxon>Bacillota</taxon>
        <taxon>Bacilli</taxon>
        <taxon>Lactobacillales</taxon>
        <taxon>Lactobacillaceae</taxon>
        <taxon>Loigolactobacillus</taxon>
    </lineage>
</organism>
<dbReference type="SUPFAM" id="SSF56300">
    <property type="entry name" value="Metallo-dependent phosphatases"/>
    <property type="match status" value="1"/>
</dbReference>
<feature type="domain" description="Calcineurin-like phosphoesterase" evidence="1">
    <location>
        <begin position="1"/>
        <end position="193"/>
    </location>
</feature>
<dbReference type="Gene3D" id="3.60.21.10">
    <property type="match status" value="1"/>
</dbReference>
<dbReference type="InterPro" id="IPR004843">
    <property type="entry name" value="Calcineurin-like_PHP"/>
</dbReference>
<comment type="caution">
    <text evidence="2">The sequence shown here is derived from an EMBL/GenBank/DDBJ whole genome shotgun (WGS) entry which is preliminary data.</text>
</comment>
<evidence type="ECO:0000313" key="3">
    <source>
        <dbReference type="Proteomes" id="UP001625389"/>
    </source>
</evidence>
<keyword evidence="3" id="KW-1185">Reference proteome</keyword>
<dbReference type="InterPro" id="IPR050126">
    <property type="entry name" value="Ap4A_hydrolase"/>
</dbReference>
<evidence type="ECO:0000259" key="1">
    <source>
        <dbReference type="Pfam" id="PF00149"/>
    </source>
</evidence>
<dbReference type="PANTHER" id="PTHR42850:SF4">
    <property type="entry name" value="ZINC-DEPENDENT ENDOPOLYPHOSPHATASE"/>
    <property type="match status" value="1"/>
</dbReference>
<dbReference type="EMBL" id="JBGQPK010000002">
    <property type="protein sequence ID" value="MFL2028227.1"/>
    <property type="molecule type" value="Genomic_DNA"/>
</dbReference>
<gene>
    <name evidence="2" type="ORF">ACEN34_01210</name>
</gene>
<reference evidence="2 3" key="1">
    <citation type="submission" date="2024-08" db="EMBL/GenBank/DDBJ databases">
        <authorList>
            <person name="Arias E."/>
        </authorList>
    </citation>
    <scope>NUCLEOTIDE SEQUENCE [LARGE SCALE GENOMIC DNA]</scope>
    <source>
        <strain evidence="2 3">FAM 25317</strain>
    </source>
</reference>
<protein>
    <submittedName>
        <fullName evidence="2">Metallophosphoesterase</fullName>
    </submittedName>
</protein>
<evidence type="ECO:0000313" key="2">
    <source>
        <dbReference type="EMBL" id="MFL2028227.1"/>
    </source>
</evidence>
<dbReference type="InterPro" id="IPR029052">
    <property type="entry name" value="Metallo-depent_PP-like"/>
</dbReference>
<dbReference type="PANTHER" id="PTHR42850">
    <property type="entry name" value="METALLOPHOSPHOESTERASE"/>
    <property type="match status" value="1"/>
</dbReference>
<proteinExistence type="predicted"/>